<dbReference type="Proteomes" id="UP001592530">
    <property type="component" value="Unassembled WGS sequence"/>
</dbReference>
<proteinExistence type="predicted"/>
<dbReference type="EMBL" id="JBHEZY010000003">
    <property type="protein sequence ID" value="MFC1431008.1"/>
    <property type="molecule type" value="Genomic_DNA"/>
</dbReference>
<evidence type="ECO:0000313" key="1">
    <source>
        <dbReference type="EMBL" id="MFC1431008.1"/>
    </source>
</evidence>
<comment type="caution">
    <text evidence="1">The sequence shown here is derived from an EMBL/GenBank/DDBJ whole genome shotgun (WGS) entry which is preliminary data.</text>
</comment>
<gene>
    <name evidence="1" type="ORF">ACEZDB_10130</name>
</gene>
<sequence length="292" mass="33089">MGDPIILGVEGLRWQAGDADARNILELSGVECFEGFQRLVTIAHSFREMPREQLSRSIIRVEIVTGEDRDRIRALCDSAHRLVNSTRPQDNLAKCRYLNLAAAEFKAEGGHFDCRRGIVAGPHPVGFSVADVFRSLAALVPDPLPYLAHELQDETGLDELWSDIGSARYGSLVHADLHAFGIQRAVEARRATQQTISRVRRTRDAGHYKLLEYAPELVTWLSCRVLPLDRLHDGGRDAPRWMQIIHTELIPETERVAVALVEAYQQVRPERHVFLKQAPKLDLWLELIDRVR</sequence>
<accession>A0ABV6WZ54</accession>
<protein>
    <submittedName>
        <fullName evidence="1">Uncharacterized protein</fullName>
    </submittedName>
</protein>
<dbReference type="RefSeq" id="WP_380551130.1">
    <property type="nucleotide sequence ID" value="NZ_JBHEZY010000003.1"/>
</dbReference>
<organism evidence="1 2">
    <name type="scientific">Streptacidiphilus alkalitolerans</name>
    <dbReference type="NCBI Taxonomy" id="3342712"/>
    <lineage>
        <taxon>Bacteria</taxon>
        <taxon>Bacillati</taxon>
        <taxon>Actinomycetota</taxon>
        <taxon>Actinomycetes</taxon>
        <taxon>Kitasatosporales</taxon>
        <taxon>Streptomycetaceae</taxon>
        <taxon>Streptacidiphilus</taxon>
    </lineage>
</organism>
<evidence type="ECO:0000313" key="2">
    <source>
        <dbReference type="Proteomes" id="UP001592530"/>
    </source>
</evidence>
<reference evidence="1 2" key="1">
    <citation type="submission" date="2024-09" db="EMBL/GenBank/DDBJ databases">
        <authorList>
            <person name="Lee S.D."/>
        </authorList>
    </citation>
    <scope>NUCLEOTIDE SEQUENCE [LARGE SCALE GENOMIC DNA]</scope>
    <source>
        <strain evidence="1 2">N1-3</strain>
    </source>
</reference>
<name>A0ABV6WZ54_9ACTN</name>